<evidence type="ECO:0000256" key="3">
    <source>
        <dbReference type="ARBA" id="ARBA00022722"/>
    </source>
</evidence>
<accession>A0A5S6QXT0</accession>
<dbReference type="Pfam" id="PF17917">
    <property type="entry name" value="RT_RNaseH"/>
    <property type="match status" value="1"/>
</dbReference>
<keyword evidence="3" id="KW-0540">Nuclease</keyword>
<dbReference type="GO" id="GO:0004519">
    <property type="term" value="F:endonuclease activity"/>
    <property type="evidence" value="ECO:0007669"/>
    <property type="project" value="UniProtKB-KW"/>
</dbReference>
<organism evidence="8 9">
    <name type="scientific">Trichuris muris</name>
    <name type="common">Mouse whipworm</name>
    <dbReference type="NCBI Taxonomy" id="70415"/>
    <lineage>
        <taxon>Eukaryota</taxon>
        <taxon>Metazoa</taxon>
        <taxon>Ecdysozoa</taxon>
        <taxon>Nematoda</taxon>
        <taxon>Enoplea</taxon>
        <taxon>Dorylaimia</taxon>
        <taxon>Trichinellida</taxon>
        <taxon>Trichuridae</taxon>
        <taxon>Trichuris</taxon>
    </lineage>
</organism>
<dbReference type="InterPro" id="IPR043502">
    <property type="entry name" value="DNA/RNA_pol_sf"/>
</dbReference>
<evidence type="ECO:0000256" key="6">
    <source>
        <dbReference type="ARBA" id="ARBA00022918"/>
    </source>
</evidence>
<dbReference type="AlphaFoldDB" id="A0A5S6QXT0"/>
<keyword evidence="6" id="KW-0695">RNA-directed DNA polymerase</keyword>
<evidence type="ECO:0000256" key="4">
    <source>
        <dbReference type="ARBA" id="ARBA00022759"/>
    </source>
</evidence>
<dbReference type="GO" id="GO:0016787">
    <property type="term" value="F:hydrolase activity"/>
    <property type="evidence" value="ECO:0007669"/>
    <property type="project" value="UniProtKB-KW"/>
</dbReference>
<evidence type="ECO:0000313" key="8">
    <source>
        <dbReference type="Proteomes" id="UP000046395"/>
    </source>
</evidence>
<dbReference type="PANTHER" id="PTHR37984">
    <property type="entry name" value="PROTEIN CBG26694"/>
    <property type="match status" value="1"/>
</dbReference>
<evidence type="ECO:0000256" key="5">
    <source>
        <dbReference type="ARBA" id="ARBA00022801"/>
    </source>
</evidence>
<reference evidence="9" key="1">
    <citation type="submission" date="2019-12" db="UniProtKB">
        <authorList>
            <consortium name="WormBaseParasite"/>
        </authorList>
    </citation>
    <scope>IDENTIFICATION</scope>
</reference>
<evidence type="ECO:0000256" key="1">
    <source>
        <dbReference type="ARBA" id="ARBA00022679"/>
    </source>
</evidence>
<proteinExistence type="predicted"/>
<evidence type="ECO:0000256" key="2">
    <source>
        <dbReference type="ARBA" id="ARBA00022695"/>
    </source>
</evidence>
<dbReference type="Proteomes" id="UP000046395">
    <property type="component" value="Unassembled WGS sequence"/>
</dbReference>
<keyword evidence="4" id="KW-0255">Endonuclease</keyword>
<dbReference type="SUPFAM" id="SSF56672">
    <property type="entry name" value="DNA/RNA polymerases"/>
    <property type="match status" value="1"/>
</dbReference>
<protein>
    <submittedName>
        <fullName evidence="9">RT_RNaseH domain-containing protein</fullName>
    </submittedName>
</protein>
<dbReference type="WBParaSite" id="TMUE_3000012065.1">
    <property type="protein sequence ID" value="TMUE_3000012065.1"/>
    <property type="gene ID" value="WBGene00289832"/>
</dbReference>
<dbReference type="InterPro" id="IPR050951">
    <property type="entry name" value="Retrovirus_Pol_polyprotein"/>
</dbReference>
<keyword evidence="2" id="KW-0548">Nucleotidyltransferase</keyword>
<dbReference type="STRING" id="70415.A0A5S6QXT0"/>
<name>A0A5S6QXT0_TRIMR</name>
<keyword evidence="1" id="KW-0808">Transferase</keyword>
<evidence type="ECO:0000313" key="9">
    <source>
        <dbReference type="WBParaSite" id="TMUE_3000012065.1"/>
    </source>
</evidence>
<sequence length="268" mass="31432">MKLVLMECDLWTTVHPGEELKDTSDHRKINVHECRQRKTFAKICLAVGDEQQQYVQHLSSPKDVWEELQRLYAPMDSKLRILQLRRQLYSEKLESHGEERYRSNEPECLAVVWALHHFRHYVRGRKFSVVMDNAAVMWRLFSMYKSSVLWLFSSKKSSGKLTRWVLASMEFLDDCTFVHRPARLNAMADALSRMAGRIKETSEQFQDPTERMVCVAVPEAVSKEELGQLQLSEPFAARLIKILRTLDEECRDEEAEGMRREYQLSNGF</sequence>
<dbReference type="InterPro" id="IPR041373">
    <property type="entry name" value="RT_RNaseH"/>
</dbReference>
<keyword evidence="5" id="KW-0378">Hydrolase</keyword>
<dbReference type="PANTHER" id="PTHR37984:SF5">
    <property type="entry name" value="PROTEIN NYNRIN-LIKE"/>
    <property type="match status" value="1"/>
</dbReference>
<keyword evidence="8" id="KW-1185">Reference proteome</keyword>
<evidence type="ECO:0000259" key="7">
    <source>
        <dbReference type="Pfam" id="PF17917"/>
    </source>
</evidence>
<feature type="domain" description="Reverse transcriptase RNase H-like" evidence="7">
    <location>
        <begin position="89"/>
        <end position="168"/>
    </location>
</feature>
<dbReference type="GO" id="GO:0003964">
    <property type="term" value="F:RNA-directed DNA polymerase activity"/>
    <property type="evidence" value="ECO:0007669"/>
    <property type="project" value="UniProtKB-KW"/>
</dbReference>